<dbReference type="PANTHER" id="PTHR12526">
    <property type="entry name" value="GLYCOSYLTRANSFERASE"/>
    <property type="match status" value="1"/>
</dbReference>
<dbReference type="Pfam" id="PF13579">
    <property type="entry name" value="Glyco_trans_4_4"/>
    <property type="match status" value="1"/>
</dbReference>
<reference evidence="4 5" key="1">
    <citation type="submission" date="2023-07" db="EMBL/GenBank/DDBJ databases">
        <title>Sorghum-associated microbial communities from plants grown in Nebraska, USA.</title>
        <authorList>
            <person name="Schachtman D."/>
        </authorList>
    </citation>
    <scope>NUCLEOTIDE SEQUENCE [LARGE SCALE GENOMIC DNA]</scope>
    <source>
        <strain evidence="4 5">BE332</strain>
    </source>
</reference>
<evidence type="ECO:0000256" key="2">
    <source>
        <dbReference type="ARBA" id="ARBA00022679"/>
    </source>
</evidence>
<gene>
    <name evidence="4" type="ORF">J2X26_000279</name>
</gene>
<accession>A0ABU0E9N6</accession>
<keyword evidence="5" id="KW-1185">Reference proteome</keyword>
<evidence type="ECO:0000313" key="5">
    <source>
        <dbReference type="Proteomes" id="UP001239626"/>
    </source>
</evidence>
<dbReference type="EMBL" id="JAUSVB010000001">
    <property type="protein sequence ID" value="MDQ0371982.1"/>
    <property type="molecule type" value="Genomic_DNA"/>
</dbReference>
<dbReference type="CDD" id="cd03801">
    <property type="entry name" value="GT4_PimA-like"/>
    <property type="match status" value="1"/>
</dbReference>
<dbReference type="SUPFAM" id="SSF53756">
    <property type="entry name" value="UDP-Glycosyltransferase/glycogen phosphorylase"/>
    <property type="match status" value="1"/>
</dbReference>
<comment type="caution">
    <text evidence="4">The sequence shown here is derived from an EMBL/GenBank/DDBJ whole genome shotgun (WGS) entry which is preliminary data.</text>
</comment>
<evidence type="ECO:0000313" key="4">
    <source>
        <dbReference type="EMBL" id="MDQ0371982.1"/>
    </source>
</evidence>
<protein>
    <submittedName>
        <fullName evidence="4">Glycosyltransferase involved in cell wall biosynthesis</fullName>
    </submittedName>
</protein>
<proteinExistence type="predicted"/>
<dbReference type="Proteomes" id="UP001239626">
    <property type="component" value="Unassembled WGS sequence"/>
</dbReference>
<dbReference type="Pfam" id="PF13692">
    <property type="entry name" value="Glyco_trans_1_4"/>
    <property type="match status" value="1"/>
</dbReference>
<dbReference type="Gene3D" id="3.40.50.2000">
    <property type="entry name" value="Glycogen Phosphorylase B"/>
    <property type="match status" value="2"/>
</dbReference>
<feature type="domain" description="Glycosyltransferase subfamily 4-like N-terminal" evidence="3">
    <location>
        <begin position="18"/>
        <end position="131"/>
    </location>
</feature>
<name>A0ABU0E9N6_9CELL</name>
<sequence length="389" mass="42686">MAARPRVVLVHLNSLELGGTQINAVDLAAAVVPLGFESHLIGPEPTGTGASLLDVAAERGVRVTPFREPPTALAYSRVLRQRADQVGADLLHAYGTWGAARAFYWGPSRFARRPWVQTMYEMELHHSVHRHHPLIVGTEYLLEECENRPGPTVLISPPVDMLRDRPRPADAPPNEHVTLVIVSRLEEDMKSVPVEAAIGAVRQLTDHDLVLEIVGTGAAEPRLRILGEKANADLGREAVRFLGAMSDPRPAYSRADIVLGMGGSAARGLAHGKPLVVQGESGFSAVLEPDNAALLARSSYWSPDHVSQPEALLARNLLTLVDDEDRRRRLGEFSRTFAEQRFGLTAMAEKLVAVYETALTSYTARSWWSDLPVEARRVPDKLVRTVRGR</sequence>
<dbReference type="RefSeq" id="WP_307489176.1">
    <property type="nucleotide sequence ID" value="NZ_JAUSVB010000001.1"/>
</dbReference>
<keyword evidence="1" id="KW-0328">Glycosyltransferase</keyword>
<organism evidence="4 5">
    <name type="scientific">Cellulomonas humilata</name>
    <dbReference type="NCBI Taxonomy" id="144055"/>
    <lineage>
        <taxon>Bacteria</taxon>
        <taxon>Bacillati</taxon>
        <taxon>Actinomycetota</taxon>
        <taxon>Actinomycetes</taxon>
        <taxon>Micrococcales</taxon>
        <taxon>Cellulomonadaceae</taxon>
        <taxon>Cellulomonas</taxon>
    </lineage>
</organism>
<dbReference type="InterPro" id="IPR028098">
    <property type="entry name" value="Glyco_trans_4-like_N"/>
</dbReference>
<keyword evidence="2" id="KW-0808">Transferase</keyword>
<evidence type="ECO:0000259" key="3">
    <source>
        <dbReference type="Pfam" id="PF13579"/>
    </source>
</evidence>
<evidence type="ECO:0000256" key="1">
    <source>
        <dbReference type="ARBA" id="ARBA00022676"/>
    </source>
</evidence>